<feature type="region of interest" description="Disordered" evidence="1">
    <location>
        <begin position="28"/>
        <end position="60"/>
    </location>
</feature>
<evidence type="ECO:0000256" key="1">
    <source>
        <dbReference type="SAM" id="MobiDB-lite"/>
    </source>
</evidence>
<gene>
    <name evidence="2" type="ORF">F2Q69_00012198</name>
</gene>
<accession>A0A8S9R1E8</accession>
<protein>
    <submittedName>
        <fullName evidence="2">Uncharacterized protein</fullName>
    </submittedName>
</protein>
<comment type="caution">
    <text evidence="2">The sequence shown here is derived from an EMBL/GenBank/DDBJ whole genome shotgun (WGS) entry which is preliminary data.</text>
</comment>
<dbReference type="AlphaFoldDB" id="A0A8S9R1E8"/>
<sequence length="60" mass="6581">MGATLPERLHEVAVPYLSERPYQRDATKSLAFFSSGDTKDGPGATCQSDHPRSLPDYLLS</sequence>
<organism evidence="2 3">
    <name type="scientific">Brassica cretica</name>
    <name type="common">Mustard</name>
    <dbReference type="NCBI Taxonomy" id="69181"/>
    <lineage>
        <taxon>Eukaryota</taxon>
        <taxon>Viridiplantae</taxon>
        <taxon>Streptophyta</taxon>
        <taxon>Embryophyta</taxon>
        <taxon>Tracheophyta</taxon>
        <taxon>Spermatophyta</taxon>
        <taxon>Magnoliopsida</taxon>
        <taxon>eudicotyledons</taxon>
        <taxon>Gunneridae</taxon>
        <taxon>Pentapetalae</taxon>
        <taxon>rosids</taxon>
        <taxon>malvids</taxon>
        <taxon>Brassicales</taxon>
        <taxon>Brassicaceae</taxon>
        <taxon>Brassiceae</taxon>
        <taxon>Brassica</taxon>
    </lineage>
</organism>
<evidence type="ECO:0000313" key="3">
    <source>
        <dbReference type="Proteomes" id="UP000712600"/>
    </source>
</evidence>
<dbReference type="EMBL" id="QGKX02000996">
    <property type="protein sequence ID" value="KAF3555425.1"/>
    <property type="molecule type" value="Genomic_DNA"/>
</dbReference>
<name>A0A8S9R1E8_BRACR</name>
<dbReference type="Proteomes" id="UP000712600">
    <property type="component" value="Unassembled WGS sequence"/>
</dbReference>
<reference evidence="2" key="1">
    <citation type="submission" date="2019-12" db="EMBL/GenBank/DDBJ databases">
        <title>Genome sequencing and annotation of Brassica cretica.</title>
        <authorList>
            <person name="Studholme D.J."/>
            <person name="Sarris P."/>
        </authorList>
    </citation>
    <scope>NUCLEOTIDE SEQUENCE</scope>
    <source>
        <strain evidence="2">PFS-109/04</strain>
        <tissue evidence="2">Leaf</tissue>
    </source>
</reference>
<proteinExistence type="predicted"/>
<evidence type="ECO:0000313" key="2">
    <source>
        <dbReference type="EMBL" id="KAF3555425.1"/>
    </source>
</evidence>